<dbReference type="InterPro" id="IPR050600">
    <property type="entry name" value="SETD3_SETD6_MTase"/>
</dbReference>
<organism evidence="4 5">
    <name type="scientific">Triparma laevis f. inornata</name>
    <dbReference type="NCBI Taxonomy" id="1714386"/>
    <lineage>
        <taxon>Eukaryota</taxon>
        <taxon>Sar</taxon>
        <taxon>Stramenopiles</taxon>
        <taxon>Ochrophyta</taxon>
        <taxon>Bolidophyceae</taxon>
        <taxon>Parmales</taxon>
        <taxon>Triparmaceae</taxon>
        <taxon>Triparma</taxon>
    </lineage>
</organism>
<accession>A0A9W7AF98</accession>
<proteinExistence type="predicted"/>
<name>A0A9W7AF98_9STRA</name>
<comment type="caution">
    <text evidence="4">The sequence shown here is derived from an EMBL/GenBank/DDBJ whole genome shotgun (WGS) entry which is preliminary data.</text>
</comment>
<protein>
    <recommendedName>
        <fullName evidence="6">SET domain-containing protein</fullName>
    </recommendedName>
</protein>
<dbReference type="Proteomes" id="UP001162640">
    <property type="component" value="Unassembled WGS sequence"/>
</dbReference>
<keyword evidence="2" id="KW-0808">Transferase</keyword>
<sequence length="344" mass="38782">MSSFTSTLSSSLNDLTTYLSSLSPKPSPSLHCQICETICSHLSSLDSLIPPTPCNEDPTSDLVEAWEHLMIPYLNSINLPYESLPFKVTLNPTYNCLGLTATQKKILLRIPVKNMITPSLESQTSNKAYLKYLKTLESLHPTIQLTLILLYNLKNSSAPHNLYAHSLPKSYTTSCAWSSSVYKNVMSSIGYEEFMKALKPRIMLLRYYLTLNLPHSLSDFLWALSAILSRQNNIMISSCHSEIGLTPVWDMMNHVQLDKAVISYIEKGEEGFELVTEGKRDYEIGENVDMFYGDRGNSDLLVSSGFVIPVENFEGQKDDVKAWMRIWKEDGLGKMKVRSRLGAQ</sequence>
<keyword evidence="3" id="KW-0949">S-adenosyl-L-methionine</keyword>
<dbReference type="InterPro" id="IPR046341">
    <property type="entry name" value="SET_dom_sf"/>
</dbReference>
<dbReference type="PANTHER" id="PTHR13271:SF47">
    <property type="entry name" value="ACTIN-HISTIDINE N-METHYLTRANSFERASE"/>
    <property type="match status" value="1"/>
</dbReference>
<evidence type="ECO:0000313" key="5">
    <source>
        <dbReference type="Proteomes" id="UP001162640"/>
    </source>
</evidence>
<evidence type="ECO:0000256" key="3">
    <source>
        <dbReference type="ARBA" id="ARBA00022691"/>
    </source>
</evidence>
<evidence type="ECO:0000256" key="1">
    <source>
        <dbReference type="ARBA" id="ARBA00022603"/>
    </source>
</evidence>
<keyword evidence="1" id="KW-0489">Methyltransferase</keyword>
<dbReference type="AlphaFoldDB" id="A0A9W7AF98"/>
<evidence type="ECO:0008006" key="6">
    <source>
        <dbReference type="Google" id="ProtNLM"/>
    </source>
</evidence>
<dbReference type="EMBL" id="BLQM01000143">
    <property type="protein sequence ID" value="GMH68865.1"/>
    <property type="molecule type" value="Genomic_DNA"/>
</dbReference>
<dbReference type="SUPFAM" id="SSF82199">
    <property type="entry name" value="SET domain"/>
    <property type="match status" value="1"/>
</dbReference>
<dbReference type="Gene3D" id="3.90.1410.10">
    <property type="entry name" value="set domain protein methyltransferase, domain 1"/>
    <property type="match status" value="1"/>
</dbReference>
<evidence type="ECO:0000313" key="4">
    <source>
        <dbReference type="EMBL" id="GMH68865.1"/>
    </source>
</evidence>
<dbReference type="PANTHER" id="PTHR13271">
    <property type="entry name" value="UNCHARACTERIZED PUTATIVE METHYLTRANSFERASE"/>
    <property type="match status" value="1"/>
</dbReference>
<gene>
    <name evidence="4" type="ORF">TL16_g05028</name>
</gene>
<evidence type="ECO:0000256" key="2">
    <source>
        <dbReference type="ARBA" id="ARBA00022679"/>
    </source>
</evidence>
<reference evidence="5" key="1">
    <citation type="journal article" date="2023" name="Commun. Biol.">
        <title>Genome analysis of Parmales, the sister group of diatoms, reveals the evolutionary specialization of diatoms from phago-mixotrophs to photoautotrophs.</title>
        <authorList>
            <person name="Ban H."/>
            <person name="Sato S."/>
            <person name="Yoshikawa S."/>
            <person name="Yamada K."/>
            <person name="Nakamura Y."/>
            <person name="Ichinomiya M."/>
            <person name="Sato N."/>
            <person name="Blanc-Mathieu R."/>
            <person name="Endo H."/>
            <person name="Kuwata A."/>
            <person name="Ogata H."/>
        </authorList>
    </citation>
    <scope>NUCLEOTIDE SEQUENCE [LARGE SCALE GENOMIC DNA]</scope>
</reference>
<dbReference type="GO" id="GO:0032259">
    <property type="term" value="P:methylation"/>
    <property type="evidence" value="ECO:0007669"/>
    <property type="project" value="UniProtKB-KW"/>
</dbReference>
<dbReference type="GO" id="GO:0016279">
    <property type="term" value="F:protein-lysine N-methyltransferase activity"/>
    <property type="evidence" value="ECO:0007669"/>
    <property type="project" value="TreeGrafter"/>
</dbReference>